<accession>A0AA39VW43</accession>
<protein>
    <recommendedName>
        <fullName evidence="6">BED-type domain-containing protein</fullName>
    </recommendedName>
</protein>
<name>A0AA39VW43_ACESA</name>
<feature type="domain" description="BED-type" evidence="6">
    <location>
        <begin position="8"/>
        <end position="68"/>
    </location>
</feature>
<feature type="compositionally biased region" description="Acidic residues" evidence="5">
    <location>
        <begin position="91"/>
        <end position="107"/>
    </location>
</feature>
<comment type="caution">
    <text evidence="7">The sequence shown here is derived from an EMBL/GenBank/DDBJ whole genome shotgun (WGS) entry which is preliminary data.</text>
</comment>
<dbReference type="PANTHER" id="PTHR46951">
    <property type="entry name" value="BED-TYPE DOMAIN-CONTAINING PROTEIN"/>
    <property type="match status" value="1"/>
</dbReference>
<evidence type="ECO:0000259" key="6">
    <source>
        <dbReference type="PROSITE" id="PS50808"/>
    </source>
</evidence>
<dbReference type="PROSITE" id="PS50808">
    <property type="entry name" value="ZF_BED"/>
    <property type="match status" value="1"/>
</dbReference>
<dbReference type="InterPro" id="IPR003656">
    <property type="entry name" value="Znf_BED"/>
</dbReference>
<evidence type="ECO:0000256" key="4">
    <source>
        <dbReference type="PROSITE-ProRule" id="PRU00027"/>
    </source>
</evidence>
<dbReference type="Pfam" id="PF02892">
    <property type="entry name" value="zf-BED"/>
    <property type="match status" value="1"/>
</dbReference>
<evidence type="ECO:0000256" key="2">
    <source>
        <dbReference type="ARBA" id="ARBA00022771"/>
    </source>
</evidence>
<keyword evidence="3" id="KW-0862">Zinc</keyword>
<gene>
    <name evidence="7" type="ORF">LWI29_025267</name>
</gene>
<dbReference type="Proteomes" id="UP001168877">
    <property type="component" value="Unassembled WGS sequence"/>
</dbReference>
<feature type="region of interest" description="Disordered" evidence="5">
    <location>
        <begin position="76"/>
        <end position="119"/>
    </location>
</feature>
<sequence>MSSEGQTWNSDVAWRYFTLPDPKDRNAPKCKFCGKVLKGGIFRGKQHLVGGFKNVTDCRKCPEAVKQEIQDYMLKKKRKEDRILPPGDYDSGFDEGDDDDDDDDDDVLGAPGSFSRNEQ</sequence>
<evidence type="ECO:0000256" key="1">
    <source>
        <dbReference type="ARBA" id="ARBA00022723"/>
    </source>
</evidence>
<dbReference type="GO" id="GO:0003677">
    <property type="term" value="F:DNA binding"/>
    <property type="evidence" value="ECO:0007669"/>
    <property type="project" value="InterPro"/>
</dbReference>
<evidence type="ECO:0000313" key="7">
    <source>
        <dbReference type="EMBL" id="KAK0592781.1"/>
    </source>
</evidence>
<dbReference type="EMBL" id="JAUESC010000380">
    <property type="protein sequence ID" value="KAK0592781.1"/>
    <property type="molecule type" value="Genomic_DNA"/>
</dbReference>
<proteinExistence type="predicted"/>
<organism evidence="7 8">
    <name type="scientific">Acer saccharum</name>
    <name type="common">Sugar maple</name>
    <dbReference type="NCBI Taxonomy" id="4024"/>
    <lineage>
        <taxon>Eukaryota</taxon>
        <taxon>Viridiplantae</taxon>
        <taxon>Streptophyta</taxon>
        <taxon>Embryophyta</taxon>
        <taxon>Tracheophyta</taxon>
        <taxon>Spermatophyta</taxon>
        <taxon>Magnoliopsida</taxon>
        <taxon>eudicotyledons</taxon>
        <taxon>Gunneridae</taxon>
        <taxon>Pentapetalae</taxon>
        <taxon>rosids</taxon>
        <taxon>malvids</taxon>
        <taxon>Sapindales</taxon>
        <taxon>Sapindaceae</taxon>
        <taxon>Hippocastanoideae</taxon>
        <taxon>Acereae</taxon>
        <taxon>Acer</taxon>
    </lineage>
</organism>
<dbReference type="PANTHER" id="PTHR46951:SF2">
    <property type="entry name" value="BED-TYPE DOMAIN-CONTAINING PROTEIN"/>
    <property type="match status" value="1"/>
</dbReference>
<reference evidence="7" key="2">
    <citation type="submission" date="2023-06" db="EMBL/GenBank/DDBJ databases">
        <authorList>
            <person name="Swenson N.G."/>
            <person name="Wegrzyn J.L."/>
            <person name="Mcevoy S.L."/>
        </authorList>
    </citation>
    <scope>NUCLEOTIDE SEQUENCE</scope>
    <source>
        <strain evidence="7">NS2018</strain>
        <tissue evidence="7">Leaf</tissue>
    </source>
</reference>
<keyword evidence="8" id="KW-1185">Reference proteome</keyword>
<evidence type="ECO:0000256" key="5">
    <source>
        <dbReference type="SAM" id="MobiDB-lite"/>
    </source>
</evidence>
<evidence type="ECO:0000313" key="8">
    <source>
        <dbReference type="Proteomes" id="UP001168877"/>
    </source>
</evidence>
<keyword evidence="2 4" id="KW-0863">Zinc-finger</keyword>
<dbReference type="AlphaFoldDB" id="A0AA39VW43"/>
<dbReference type="GO" id="GO:0008270">
    <property type="term" value="F:zinc ion binding"/>
    <property type="evidence" value="ECO:0007669"/>
    <property type="project" value="UniProtKB-KW"/>
</dbReference>
<keyword evidence="1" id="KW-0479">Metal-binding</keyword>
<reference evidence="7" key="1">
    <citation type="journal article" date="2022" name="Plant J.">
        <title>Strategies of tolerance reflected in two North American maple genomes.</title>
        <authorList>
            <person name="McEvoy S.L."/>
            <person name="Sezen U.U."/>
            <person name="Trouern-Trend A."/>
            <person name="McMahon S.M."/>
            <person name="Schaberg P.G."/>
            <person name="Yang J."/>
            <person name="Wegrzyn J.L."/>
            <person name="Swenson N.G."/>
        </authorList>
    </citation>
    <scope>NUCLEOTIDE SEQUENCE</scope>
    <source>
        <strain evidence="7">NS2018</strain>
    </source>
</reference>
<evidence type="ECO:0000256" key="3">
    <source>
        <dbReference type="ARBA" id="ARBA00022833"/>
    </source>
</evidence>